<evidence type="ECO:0000313" key="3">
    <source>
        <dbReference type="EMBL" id="CAE0413204.1"/>
    </source>
</evidence>
<protein>
    <recommendedName>
        <fullName evidence="2">Fe2OG dioxygenase domain-containing protein</fullName>
    </recommendedName>
</protein>
<accession>A0A7S3L5Z7</accession>
<dbReference type="PANTHER" id="PTHR31212">
    <property type="entry name" value="ALPHA-KETOGLUTARATE-DEPENDENT DIOXYGENASE ALKB HOMOLOG 3"/>
    <property type="match status" value="1"/>
</dbReference>
<feature type="signal peptide" evidence="1">
    <location>
        <begin position="1"/>
        <end position="19"/>
    </location>
</feature>
<feature type="chain" id="PRO_5031024304" description="Fe2OG dioxygenase domain-containing protein" evidence="1">
    <location>
        <begin position="20"/>
        <end position="400"/>
    </location>
</feature>
<dbReference type="EMBL" id="HBIM01012814">
    <property type="protein sequence ID" value="CAE0413204.1"/>
    <property type="molecule type" value="Transcribed_RNA"/>
</dbReference>
<dbReference type="InterPro" id="IPR037151">
    <property type="entry name" value="AlkB-like_sf"/>
</dbReference>
<dbReference type="Gene3D" id="2.60.120.590">
    <property type="entry name" value="Alpha-ketoglutarate-dependent dioxygenase AlkB-like"/>
    <property type="match status" value="1"/>
</dbReference>
<reference evidence="3" key="1">
    <citation type="submission" date="2021-01" db="EMBL/GenBank/DDBJ databases">
        <authorList>
            <person name="Corre E."/>
            <person name="Pelletier E."/>
            <person name="Niang G."/>
            <person name="Scheremetjew M."/>
            <person name="Finn R."/>
            <person name="Kale V."/>
            <person name="Holt S."/>
            <person name="Cochrane G."/>
            <person name="Meng A."/>
            <person name="Brown T."/>
            <person name="Cohen L."/>
        </authorList>
    </citation>
    <scope>NUCLEOTIDE SEQUENCE</scope>
    <source>
        <strain evidence="3">CCMP127</strain>
    </source>
</reference>
<evidence type="ECO:0000256" key="1">
    <source>
        <dbReference type="SAM" id="SignalP"/>
    </source>
</evidence>
<sequence>MIFTTTTAALLFLAPGSLALSSSAGPQTSVISSRPQLLANLQQSFAPDQVLERVGQKLSPRLDPKGEVSRLALVRLSKQLIAIDNKSHNQHDLWFPEIWESWAQDNFESLVDVLLESSRQRNIADSTTIENVVEGVKALSIISRLVPDIKVEGKIVESLNEQQETLEELLHDKPHLLSGLDWAFENFRLKDQRFCLSENLSGLVAEAGLSFKIYPGLLGPCTSLSIDKFSRDVDFRVETIRTASEKVVQERRQTAWQGDDGIGPFLYSGKSMPRRDWSSSVREVRDVLKAKTGQYYDCCLLNLYPDGGSGMRYHIDPDQGSLWDYDTVVVSVGATRRFAFRSIEDGNAPPHSFVVMHGDVTWMFSDCQERFQHSVKKAEQKDETSPRISLVYKRTWPGNH</sequence>
<dbReference type="Pfam" id="PF13532">
    <property type="entry name" value="2OG-FeII_Oxy_2"/>
    <property type="match status" value="1"/>
</dbReference>
<dbReference type="SUPFAM" id="SSF51197">
    <property type="entry name" value="Clavaminate synthase-like"/>
    <property type="match status" value="1"/>
</dbReference>
<dbReference type="InterPro" id="IPR032854">
    <property type="entry name" value="ALKBH3"/>
</dbReference>
<evidence type="ECO:0000259" key="2">
    <source>
        <dbReference type="PROSITE" id="PS51471"/>
    </source>
</evidence>
<feature type="domain" description="Fe2OG dioxygenase" evidence="2">
    <location>
        <begin position="295"/>
        <end position="396"/>
    </location>
</feature>
<keyword evidence="1" id="KW-0732">Signal</keyword>
<dbReference type="InterPro" id="IPR005123">
    <property type="entry name" value="Oxoglu/Fe-dep_dioxygenase_dom"/>
</dbReference>
<name>A0A7S3L5Z7_9STRA</name>
<dbReference type="PANTHER" id="PTHR31212:SF4">
    <property type="entry name" value="ALPHA-KETOGLUTARATE-DEPENDENT DIOXYGENASE ALKB HOMOLOG 3"/>
    <property type="match status" value="1"/>
</dbReference>
<dbReference type="GO" id="GO:0051213">
    <property type="term" value="F:dioxygenase activity"/>
    <property type="evidence" value="ECO:0007669"/>
    <property type="project" value="InterPro"/>
</dbReference>
<gene>
    <name evidence="3" type="ORF">ACOF00016_LOCUS10462</name>
</gene>
<dbReference type="GO" id="GO:0006307">
    <property type="term" value="P:DNA alkylation repair"/>
    <property type="evidence" value="ECO:0007669"/>
    <property type="project" value="InterPro"/>
</dbReference>
<proteinExistence type="predicted"/>
<organism evidence="3">
    <name type="scientific">Amphora coffeiformis</name>
    <dbReference type="NCBI Taxonomy" id="265554"/>
    <lineage>
        <taxon>Eukaryota</taxon>
        <taxon>Sar</taxon>
        <taxon>Stramenopiles</taxon>
        <taxon>Ochrophyta</taxon>
        <taxon>Bacillariophyta</taxon>
        <taxon>Bacillariophyceae</taxon>
        <taxon>Bacillariophycidae</taxon>
        <taxon>Thalassiophysales</taxon>
        <taxon>Catenulaceae</taxon>
        <taxon>Amphora</taxon>
    </lineage>
</organism>
<dbReference type="InterPro" id="IPR027450">
    <property type="entry name" value="AlkB-like"/>
</dbReference>
<dbReference type="AlphaFoldDB" id="A0A7S3L5Z7"/>
<dbReference type="PROSITE" id="PS51471">
    <property type="entry name" value="FE2OG_OXY"/>
    <property type="match status" value="1"/>
</dbReference>